<dbReference type="AlphaFoldDB" id="A0A378IJR6"/>
<evidence type="ECO:0000313" key="7">
    <source>
        <dbReference type="Proteomes" id="UP000255316"/>
    </source>
</evidence>
<organism evidence="5 7">
    <name type="scientific">Legionella cincinnatiensis</name>
    <dbReference type="NCBI Taxonomy" id="28085"/>
    <lineage>
        <taxon>Bacteria</taxon>
        <taxon>Pseudomonadati</taxon>
        <taxon>Pseudomonadota</taxon>
        <taxon>Gammaproteobacteria</taxon>
        <taxon>Legionellales</taxon>
        <taxon>Legionellaceae</taxon>
        <taxon>Legionella</taxon>
    </lineage>
</organism>
<evidence type="ECO:0000313" key="4">
    <source>
        <dbReference type="EMBL" id="KTC93364.1"/>
    </source>
</evidence>
<accession>A0A378IJR6</accession>
<protein>
    <submittedName>
        <fullName evidence="5">ATPase involved in DNA repair</fullName>
    </submittedName>
</protein>
<proteinExistence type="predicted"/>
<dbReference type="PANTHER" id="PTHR15073">
    <property type="entry name" value="MICROTUBULE-ASSOCIATED PROTEIN"/>
    <property type="match status" value="1"/>
</dbReference>
<sequence>MSSKPPSPHRKSPPRVGLPINKGVTTGERGVNPEESKNLRTLELATDQSLAARHLLYYPNESSLQVMKLCANGMDSVMERLKHTGEAKSDLDNDEVLISMCTRLMADGGTGRLPSGDFNARLAELVDMRKREPRPEEYTEKAASLANDCRENMANITNNAKKAGPEGALARQGILSFMGDLGGLEKHETGFGAAYKGPLGDAHRVYDAYVAGLCDAQRNLRGKDGQASVEEVQEFEKIFHQARVVSSLKGGGLSAPYHTVGKKTERAPVGWGVVERRGLLNQGDNAEELLKKAYPEHKKSLVDASWPSYLVSDQVVENVTEPVTGHVSGTFGEMATTMNLFCGTSPTSLTLDQPSGKPLESAHPDQVTSIAALSAAGLITAGFHSAVEVFQPMSTFTTHPTYGSIGPDAVMQMNKEASALRAYVEYLETNDRPESWEFEGYKLSEDELKLSKEDLLNKAESIENAATKSVDMISLLQGEGGTLATLEVARVMANHSVDPKVPTKMFSLNTRLDELGLRGATPELEKARAIAELPFSKEQQLQLAEAVTAAEEAADHYDLLKEITVKFENTAQKAETKATEKEQALEKAKQELDKVLKVGWGVGVDPEEARKARTLSESLEEVRKKAFREAKAARAEATAARAEANTARSDLTALEKEVSVAASAELKAARAEATVLRAEATVLRAESTAEEKEEIASEKEKIAVEKEKTAVVKEETFSEKEKIAVEKEKIAVEKEQALENAKQELDKALKVGWGIGVDPEEARKARTLSESLEEVRKQAFREAKAARSEANVAKEEANVTKEEAKVAREEANVAKEEVKVAKEEVKVAKQEIENAKEKVEVAKEEAKVARLEATNTKKEATVMLEKFKGIKEQIQSMKKEEEPQGPQFKVN</sequence>
<evidence type="ECO:0000256" key="3">
    <source>
        <dbReference type="SAM" id="MobiDB-lite"/>
    </source>
</evidence>
<dbReference type="EMBL" id="UGNX01000001">
    <property type="protein sequence ID" value="STX34935.1"/>
    <property type="molecule type" value="Genomic_DNA"/>
</dbReference>
<dbReference type="RefSeq" id="WP_058463639.1">
    <property type="nucleotide sequence ID" value="NZ_CAAAHQ010000001.1"/>
</dbReference>
<keyword evidence="6" id="KW-1185">Reference proteome</keyword>
<name>A0A378IJR6_9GAMM</name>
<gene>
    <name evidence="4" type="ORF">Lcin_0402</name>
    <name evidence="5" type="ORF">NCTC12438_01546</name>
</gene>
<feature type="region of interest" description="Disordered" evidence="3">
    <location>
        <begin position="1"/>
        <end position="35"/>
    </location>
</feature>
<evidence type="ECO:0000256" key="2">
    <source>
        <dbReference type="SAM" id="Coils"/>
    </source>
</evidence>
<evidence type="ECO:0000313" key="5">
    <source>
        <dbReference type="EMBL" id="STX34935.1"/>
    </source>
</evidence>
<reference evidence="5 7" key="2">
    <citation type="submission" date="2018-06" db="EMBL/GenBank/DDBJ databases">
        <authorList>
            <consortium name="Pathogen Informatics"/>
            <person name="Doyle S."/>
        </authorList>
    </citation>
    <scope>NUCLEOTIDE SEQUENCE [LARGE SCALE GENOMIC DNA]</scope>
    <source>
        <strain evidence="5 7">NCTC12438</strain>
    </source>
</reference>
<feature type="coiled-coil region" evidence="2">
    <location>
        <begin position="571"/>
        <end position="861"/>
    </location>
</feature>
<dbReference type="EMBL" id="LNXX01000005">
    <property type="protein sequence ID" value="KTC93364.1"/>
    <property type="molecule type" value="Genomic_DNA"/>
</dbReference>
<dbReference type="PANTHER" id="PTHR15073:SF1">
    <property type="entry name" value="RETICULOCYTE-BINDING PROTEIN HOMOLOG 2A"/>
    <property type="match status" value="1"/>
</dbReference>
<dbReference type="STRING" id="28085.Lcin_0402"/>
<keyword evidence="1 2" id="KW-0175">Coiled coil</keyword>
<evidence type="ECO:0000256" key="1">
    <source>
        <dbReference type="ARBA" id="ARBA00023054"/>
    </source>
</evidence>
<evidence type="ECO:0000313" key="6">
    <source>
        <dbReference type="Proteomes" id="UP000054854"/>
    </source>
</evidence>
<reference evidence="4 6" key="1">
    <citation type="submission" date="2015-11" db="EMBL/GenBank/DDBJ databases">
        <title>Genomic analysis of 38 Legionella species identifies large and diverse effector repertoires.</title>
        <authorList>
            <person name="Burstein D."/>
            <person name="Amaro F."/>
            <person name="Zusman T."/>
            <person name="Lifshitz Z."/>
            <person name="Cohen O."/>
            <person name="Gilbert J.A."/>
            <person name="Pupko T."/>
            <person name="Shuman H.A."/>
            <person name="Segal G."/>
        </authorList>
    </citation>
    <scope>NUCLEOTIDE SEQUENCE [LARGE SCALE GENOMIC DNA]</scope>
    <source>
        <strain evidence="4 6">CDC#72-OH-14</strain>
    </source>
</reference>
<dbReference type="Proteomes" id="UP000255316">
    <property type="component" value="Unassembled WGS sequence"/>
</dbReference>
<dbReference type="Proteomes" id="UP000054854">
    <property type="component" value="Unassembled WGS sequence"/>
</dbReference>
<dbReference type="InterPro" id="IPR051483">
    <property type="entry name" value="MAP7_domain-containing"/>
</dbReference>